<evidence type="ECO:0000256" key="3">
    <source>
        <dbReference type="SAM" id="Phobius"/>
    </source>
</evidence>
<organism evidence="5 6">
    <name type="scientific">Anaerospora hongkongensis</name>
    <dbReference type="NCBI Taxonomy" id="244830"/>
    <lineage>
        <taxon>Bacteria</taxon>
        <taxon>Bacillati</taxon>
        <taxon>Bacillota</taxon>
        <taxon>Negativicutes</taxon>
        <taxon>Selenomonadales</taxon>
        <taxon>Sporomusaceae</taxon>
        <taxon>Anaerospora</taxon>
    </lineage>
</organism>
<dbReference type="GO" id="GO:0006935">
    <property type="term" value="P:chemotaxis"/>
    <property type="evidence" value="ECO:0007669"/>
    <property type="project" value="UniProtKB-KW"/>
</dbReference>
<keyword evidence="6" id="KW-1185">Reference proteome</keyword>
<name>A0A4V2Q7Z1_9FIRM</name>
<keyword evidence="3" id="KW-0812">Transmembrane</keyword>
<accession>A0A4V2Q7Z1</accession>
<evidence type="ECO:0000313" key="6">
    <source>
        <dbReference type="Proteomes" id="UP000295063"/>
    </source>
</evidence>
<dbReference type="GO" id="GO:0005886">
    <property type="term" value="C:plasma membrane"/>
    <property type="evidence" value="ECO:0007669"/>
    <property type="project" value="TreeGrafter"/>
</dbReference>
<keyword evidence="3" id="KW-0472">Membrane</keyword>
<feature type="transmembrane region" description="Helical" evidence="3">
    <location>
        <begin position="12"/>
        <end position="32"/>
    </location>
</feature>
<comment type="caution">
    <text evidence="5">The sequence shown here is derived from an EMBL/GenBank/DDBJ whole genome shotgun (WGS) entry which is preliminary data.</text>
</comment>
<dbReference type="InterPro" id="IPR024478">
    <property type="entry name" value="HlyB_4HB_MCP"/>
</dbReference>
<evidence type="ECO:0000256" key="1">
    <source>
        <dbReference type="ARBA" id="ARBA00022500"/>
    </source>
</evidence>
<evidence type="ECO:0000259" key="4">
    <source>
        <dbReference type="Pfam" id="PF12729"/>
    </source>
</evidence>
<dbReference type="PANTHER" id="PTHR43531">
    <property type="entry name" value="PROTEIN ICFG"/>
    <property type="match status" value="1"/>
</dbReference>
<dbReference type="CDD" id="cd19411">
    <property type="entry name" value="MCP2201-like_sensor"/>
    <property type="match status" value="1"/>
</dbReference>
<protein>
    <submittedName>
        <fullName evidence="5">HAMP domain-containing protein</fullName>
    </submittedName>
</protein>
<reference evidence="5 6" key="1">
    <citation type="submission" date="2019-03" db="EMBL/GenBank/DDBJ databases">
        <title>Genomic Encyclopedia of Type Strains, Phase IV (KMG-IV): sequencing the most valuable type-strain genomes for metagenomic binning, comparative biology and taxonomic classification.</title>
        <authorList>
            <person name="Goeker M."/>
        </authorList>
    </citation>
    <scope>NUCLEOTIDE SEQUENCE [LARGE SCALE GENOMIC DNA]</scope>
    <source>
        <strain evidence="5 6">DSM 15969</strain>
    </source>
</reference>
<keyword evidence="1" id="KW-0145">Chemotaxis</keyword>
<dbReference type="EMBL" id="SLUI01000017">
    <property type="protein sequence ID" value="TCL33574.1"/>
    <property type="molecule type" value="Genomic_DNA"/>
</dbReference>
<proteinExistence type="inferred from homology"/>
<sequence>MNFFNNLKVSLKLGILIFISIIALSIIGYTGYHYLHKASVDMDALFADNLIPVMLINENQAHINKVSAAVLEFMLTTDEQKMNELRTLIADRAKNFNANIALIEKTNLDDKEKQKIAELKAAMKTYRDARTEALELAGQNKNAEAYALYLAKVAPLEVAALNKCMDLSQYATERANIINNANKAAFTTSTQITVGILLTCVVLLAAVGLFITRAITSALQIMIGFCDELSDGDFREKQQKLIRKDEFGQLSDSLIHMKN</sequence>
<dbReference type="Gene3D" id="6.10.340.10">
    <property type="match status" value="1"/>
</dbReference>
<feature type="domain" description="Chemotaxis methyl-accepting receptor HlyB-like 4HB MCP" evidence="4">
    <location>
        <begin position="6"/>
        <end position="185"/>
    </location>
</feature>
<dbReference type="InterPro" id="IPR051310">
    <property type="entry name" value="MCP_chemotaxis"/>
</dbReference>
<evidence type="ECO:0000256" key="2">
    <source>
        <dbReference type="ARBA" id="ARBA00029447"/>
    </source>
</evidence>
<feature type="transmembrane region" description="Helical" evidence="3">
    <location>
        <begin position="192"/>
        <end position="212"/>
    </location>
</feature>
<dbReference type="InterPro" id="IPR047347">
    <property type="entry name" value="YvaQ-like_sensor"/>
</dbReference>
<dbReference type="GO" id="GO:0004888">
    <property type="term" value="F:transmembrane signaling receptor activity"/>
    <property type="evidence" value="ECO:0007669"/>
    <property type="project" value="TreeGrafter"/>
</dbReference>
<dbReference type="Pfam" id="PF12729">
    <property type="entry name" value="4HB_MCP_1"/>
    <property type="match status" value="1"/>
</dbReference>
<dbReference type="RefSeq" id="WP_207900787.1">
    <property type="nucleotide sequence ID" value="NZ_SLUI01000017.1"/>
</dbReference>
<dbReference type="PANTHER" id="PTHR43531:SF11">
    <property type="entry name" value="METHYL-ACCEPTING CHEMOTAXIS PROTEIN 3"/>
    <property type="match status" value="1"/>
</dbReference>
<dbReference type="AlphaFoldDB" id="A0A4V2Q7Z1"/>
<dbReference type="Proteomes" id="UP000295063">
    <property type="component" value="Unassembled WGS sequence"/>
</dbReference>
<keyword evidence="3" id="KW-1133">Transmembrane helix</keyword>
<comment type="similarity">
    <text evidence="2">Belongs to the methyl-accepting chemotaxis (MCP) protein family.</text>
</comment>
<evidence type="ECO:0000313" key="5">
    <source>
        <dbReference type="EMBL" id="TCL33574.1"/>
    </source>
</evidence>
<gene>
    <name evidence="5" type="ORF">EV210_11731</name>
</gene>